<feature type="transmembrane region" description="Helical" evidence="1">
    <location>
        <begin position="377"/>
        <end position="400"/>
    </location>
</feature>
<dbReference type="Proteomes" id="UP000315816">
    <property type="component" value="Unassembled WGS sequence"/>
</dbReference>
<accession>A0A545SU50</accession>
<protein>
    <submittedName>
        <fullName evidence="2">DUF4173 domain-containing protein</fullName>
    </submittedName>
</protein>
<feature type="transmembrane region" description="Helical" evidence="1">
    <location>
        <begin position="116"/>
        <end position="134"/>
    </location>
</feature>
<dbReference type="OrthoDB" id="7280060at2"/>
<feature type="transmembrane region" description="Helical" evidence="1">
    <location>
        <begin position="232"/>
        <end position="252"/>
    </location>
</feature>
<dbReference type="Pfam" id="PF13687">
    <property type="entry name" value="DUF4153"/>
    <property type="match status" value="1"/>
</dbReference>
<organism evidence="2 3">
    <name type="scientific">Aliiroseovarius halocynthiae</name>
    <dbReference type="NCBI Taxonomy" id="985055"/>
    <lineage>
        <taxon>Bacteria</taxon>
        <taxon>Pseudomonadati</taxon>
        <taxon>Pseudomonadota</taxon>
        <taxon>Alphaproteobacteria</taxon>
        <taxon>Rhodobacterales</taxon>
        <taxon>Paracoccaceae</taxon>
        <taxon>Aliiroseovarius</taxon>
    </lineage>
</organism>
<dbReference type="InterPro" id="IPR025291">
    <property type="entry name" value="DUF4153"/>
</dbReference>
<reference evidence="2 3" key="1">
    <citation type="submission" date="2019-06" db="EMBL/GenBank/DDBJ databases">
        <title>A novel species of marine bacteria.</title>
        <authorList>
            <person name="Wang Y."/>
        </authorList>
    </citation>
    <scope>NUCLEOTIDE SEQUENCE [LARGE SCALE GENOMIC DNA]</scope>
    <source>
        <strain evidence="2 3">MA1-10</strain>
    </source>
</reference>
<feature type="transmembrane region" description="Helical" evidence="1">
    <location>
        <begin position="346"/>
        <end position="365"/>
    </location>
</feature>
<feature type="transmembrane region" description="Helical" evidence="1">
    <location>
        <begin position="412"/>
        <end position="434"/>
    </location>
</feature>
<dbReference type="AlphaFoldDB" id="A0A545SU50"/>
<gene>
    <name evidence="2" type="ORF">FIL88_02610</name>
</gene>
<proteinExistence type="predicted"/>
<evidence type="ECO:0000313" key="3">
    <source>
        <dbReference type="Proteomes" id="UP000315816"/>
    </source>
</evidence>
<keyword evidence="3" id="KW-1185">Reference proteome</keyword>
<feature type="transmembrane region" description="Helical" evidence="1">
    <location>
        <begin position="191"/>
        <end position="212"/>
    </location>
</feature>
<feature type="transmembrane region" description="Helical" evidence="1">
    <location>
        <begin position="72"/>
        <end position="88"/>
    </location>
</feature>
<dbReference type="EMBL" id="VICH01000004">
    <property type="protein sequence ID" value="TQV68499.1"/>
    <property type="molecule type" value="Genomic_DNA"/>
</dbReference>
<keyword evidence="1" id="KW-1133">Transmembrane helix</keyword>
<evidence type="ECO:0000256" key="1">
    <source>
        <dbReference type="SAM" id="Phobius"/>
    </source>
</evidence>
<comment type="caution">
    <text evidence="2">The sequence shown here is derived from an EMBL/GenBank/DDBJ whole genome shotgun (WGS) entry which is preliminary data.</text>
</comment>
<sequence>MPKQLIIRGVPDAIARDGWWLASDATLPQHEPPSPTFPILGEAMKRRMPWIASVVFLVALGDLLFWGYVPGVSLVIFAWAIFAVACASRPPKRRVIAPALLLVLASLPMVEHAQLLSFGFLTAGLLVSVAWLRIAPSRGVEVLGAAALRLSASLPVAGVKGVLNCARAVSHERANGALPAWFSAGYLMRNWAFPIGGSLVLTVLLVNANPVFERAIVQAFQIDIDLFSLMRRVLLWVGLGLLVWPFLIVQAPKAAMVVTPPKTGIKLGLNAGSVLRALVMFNLFLAVQSAMDVSILFGGASLPDGMSHASYAHRGAYPLLITAMLAGAFALAARPFLAEHRALKPLVLLWLAQNVLLTGSAAMRLELYIDVYGLTYLRIYALIWMGLVALGLIMVAWQVLRECSARWLLIRSAIWGAGALYVCAFINFAGLIAADILTRATDPTVETQTDWHYLCSLGPAASKSIAQGTWPKLQIATPFWATNCLNPQPVAMNWREWDFRTGRINGYLAVDAKMRAVRDEDPVGR</sequence>
<name>A0A545SU50_9RHOB</name>
<keyword evidence="1" id="KW-0472">Membrane</keyword>
<dbReference type="RefSeq" id="WP_142852252.1">
    <property type="nucleotide sequence ID" value="NZ_FXWW01000001.1"/>
</dbReference>
<feature type="transmembrane region" description="Helical" evidence="1">
    <location>
        <begin position="317"/>
        <end position="337"/>
    </location>
</feature>
<evidence type="ECO:0000313" key="2">
    <source>
        <dbReference type="EMBL" id="TQV68499.1"/>
    </source>
</evidence>
<keyword evidence="1" id="KW-0812">Transmembrane</keyword>